<comment type="caution">
    <text evidence="1">The sequence shown here is derived from an EMBL/GenBank/DDBJ whole genome shotgun (WGS) entry which is preliminary data.</text>
</comment>
<reference evidence="1" key="1">
    <citation type="journal article" date="2023" name="G3 (Bethesda)">
        <title>A reference genome for the long-term kleptoplast-retaining sea slug Elysia crispata morphotype clarki.</title>
        <authorList>
            <person name="Eastman K.E."/>
            <person name="Pendleton A.L."/>
            <person name="Shaikh M.A."/>
            <person name="Suttiyut T."/>
            <person name="Ogas R."/>
            <person name="Tomko P."/>
            <person name="Gavelis G."/>
            <person name="Widhalm J.R."/>
            <person name="Wisecaver J.H."/>
        </authorList>
    </citation>
    <scope>NUCLEOTIDE SEQUENCE</scope>
    <source>
        <strain evidence="1">ECLA1</strain>
    </source>
</reference>
<keyword evidence="2" id="KW-1185">Reference proteome</keyword>
<protein>
    <submittedName>
        <fullName evidence="1">Uncharacterized protein</fullName>
    </submittedName>
</protein>
<dbReference type="AlphaFoldDB" id="A0AAE1DQS6"/>
<dbReference type="Proteomes" id="UP001283361">
    <property type="component" value="Unassembled WGS sequence"/>
</dbReference>
<evidence type="ECO:0000313" key="2">
    <source>
        <dbReference type="Proteomes" id="UP001283361"/>
    </source>
</evidence>
<evidence type="ECO:0000313" key="1">
    <source>
        <dbReference type="EMBL" id="KAK3778303.1"/>
    </source>
</evidence>
<accession>A0AAE1DQS6</accession>
<proteinExistence type="predicted"/>
<dbReference type="EMBL" id="JAWDGP010002977">
    <property type="protein sequence ID" value="KAK3778303.1"/>
    <property type="molecule type" value="Genomic_DNA"/>
</dbReference>
<sequence length="214" mass="23508">MSCTTILANHNPQSMNCLETEEESWEILHFEARLSSARQDRPVVVGPPDLGLGLDARVDGVSTCEAHSSGDSASDKWLVWSAGGRESSSKRELRGQQFSIIFPITEVIEKQTRACRKDLDMYRVLIVLHNRRYGSQSLLIGHVLPISFSNRNHQREMSCGARYFLPNNGTSWSENLGMSDQGRPQTTAWADLSETPGFWPATGDGCGAPPGAGS</sequence>
<organism evidence="1 2">
    <name type="scientific">Elysia crispata</name>
    <name type="common">lettuce slug</name>
    <dbReference type="NCBI Taxonomy" id="231223"/>
    <lineage>
        <taxon>Eukaryota</taxon>
        <taxon>Metazoa</taxon>
        <taxon>Spiralia</taxon>
        <taxon>Lophotrochozoa</taxon>
        <taxon>Mollusca</taxon>
        <taxon>Gastropoda</taxon>
        <taxon>Heterobranchia</taxon>
        <taxon>Euthyneura</taxon>
        <taxon>Panpulmonata</taxon>
        <taxon>Sacoglossa</taxon>
        <taxon>Placobranchoidea</taxon>
        <taxon>Plakobranchidae</taxon>
        <taxon>Elysia</taxon>
    </lineage>
</organism>
<gene>
    <name evidence="1" type="ORF">RRG08_016767</name>
</gene>
<name>A0AAE1DQS6_9GAST</name>